<dbReference type="EMBL" id="JBIEKR010000006">
    <property type="protein sequence ID" value="MFG6273075.1"/>
    <property type="molecule type" value="Genomic_DNA"/>
</dbReference>
<feature type="region of interest" description="Disordered" evidence="2">
    <location>
        <begin position="1"/>
        <end position="123"/>
    </location>
</feature>
<gene>
    <name evidence="3" type="ORF">ACGTZG_07720</name>
</gene>
<dbReference type="RefSeq" id="WP_113856105.1">
    <property type="nucleotide sequence ID" value="NZ_CP011940.1"/>
</dbReference>
<evidence type="ECO:0000256" key="2">
    <source>
        <dbReference type="SAM" id="MobiDB-lite"/>
    </source>
</evidence>
<feature type="compositionally biased region" description="Low complexity" evidence="2">
    <location>
        <begin position="10"/>
        <end position="48"/>
    </location>
</feature>
<keyword evidence="4" id="KW-1185">Reference proteome</keyword>
<feature type="coiled-coil region" evidence="1">
    <location>
        <begin position="159"/>
        <end position="189"/>
    </location>
</feature>
<evidence type="ECO:0000313" key="3">
    <source>
        <dbReference type="EMBL" id="MFG6273075.1"/>
    </source>
</evidence>
<keyword evidence="1" id="KW-0175">Coiled coil</keyword>
<proteinExistence type="predicted"/>
<organism evidence="3 4">
    <name type="scientific">Megasphaera hexanoica</name>
    <dbReference type="NCBI Taxonomy" id="1675036"/>
    <lineage>
        <taxon>Bacteria</taxon>
        <taxon>Bacillati</taxon>
        <taxon>Bacillota</taxon>
        <taxon>Negativicutes</taxon>
        <taxon>Veillonellales</taxon>
        <taxon>Veillonellaceae</taxon>
        <taxon>Megasphaera</taxon>
    </lineage>
</organism>
<name>A0ABW7DPT8_9FIRM</name>
<reference evidence="3 4" key="1">
    <citation type="submission" date="2024-10" db="EMBL/GenBank/DDBJ databases">
        <authorList>
            <person name="Sang B.-I."/>
            <person name="Prabhaharan D."/>
        </authorList>
    </citation>
    <scope>NUCLEOTIDE SEQUENCE [LARGE SCALE GENOMIC DNA]</scope>
    <source>
        <strain evidence="3 4">MH</strain>
    </source>
</reference>
<accession>A0ABW7DPT8</accession>
<feature type="compositionally biased region" description="Low complexity" evidence="2">
    <location>
        <begin position="65"/>
        <end position="92"/>
    </location>
</feature>
<feature type="region of interest" description="Disordered" evidence="2">
    <location>
        <begin position="346"/>
        <end position="376"/>
    </location>
</feature>
<comment type="caution">
    <text evidence="3">The sequence shown here is derived from an EMBL/GenBank/DDBJ whole genome shotgun (WGS) entry which is preliminary data.</text>
</comment>
<evidence type="ECO:0000313" key="4">
    <source>
        <dbReference type="Proteomes" id="UP001605989"/>
    </source>
</evidence>
<protein>
    <submittedName>
        <fullName evidence="3">Uncharacterized protein</fullName>
    </submittedName>
</protein>
<sequence>MFTFDMQLFGEGANDATTATTNENVAGTSQETTTATEPATEPAQDTTARYLVTDPQTGRKRIVSEAPAEPQKPEAQAPQEPTPAQEPVQEPTPAEPQEDKPETNTTEPAEPTTEEKPEEKPLIQTGPYTLDELNAAINSNTVDESRIPVQYQLQYQQFRQQQAQRAQQLQAQQAQLQQQAQQAQQEQMKKMFTDIETAAENQARQVTGVSQQDLETADYSDDAQLKQRVEMYNTAKQYYQQQLIGAIQSQQQQAQQAKTQQNAIYQSIAEFVADKSQTEKHFQEINQMMTTHYQNMPFKDAAAVSDAIQALNAGKINEQQCKVLESYYNVTRAAYYAKANDLTKQPKKVPVPKVEGPGTGATEPPKPFDFSKLRDMTERERRAALSRYWHGR</sequence>
<evidence type="ECO:0000256" key="1">
    <source>
        <dbReference type="SAM" id="Coils"/>
    </source>
</evidence>
<dbReference type="Proteomes" id="UP001605989">
    <property type="component" value="Unassembled WGS sequence"/>
</dbReference>